<evidence type="ECO:0000313" key="1">
    <source>
        <dbReference type="EMBL" id="EKR57186.1"/>
    </source>
</evidence>
<sequence length="70" mass="8282">MRTVEKQKQNVKESRARLRALFASYRQTIRYLKGQVKERDDLLHTLRAETDAMADVLQDIKKSYRVDEVA</sequence>
<gene>
    <name evidence="1" type="ORF">LEP1GSC105_0136</name>
</gene>
<dbReference type="EMBL" id="AHNR02000004">
    <property type="protein sequence ID" value="EKR57186.1"/>
    <property type="molecule type" value="Genomic_DNA"/>
</dbReference>
<name>A0A0E2DCJ5_LEPIR</name>
<accession>A0A0E2DCJ5</accession>
<organism evidence="1 2">
    <name type="scientific">Leptospira interrogans str. UI 12758</name>
    <dbReference type="NCBI Taxonomy" id="1049938"/>
    <lineage>
        <taxon>Bacteria</taxon>
        <taxon>Pseudomonadati</taxon>
        <taxon>Spirochaetota</taxon>
        <taxon>Spirochaetia</taxon>
        <taxon>Leptospirales</taxon>
        <taxon>Leptospiraceae</taxon>
        <taxon>Leptospira</taxon>
    </lineage>
</organism>
<dbReference type="Proteomes" id="UP000001340">
    <property type="component" value="Unassembled WGS sequence"/>
</dbReference>
<reference evidence="1 2" key="1">
    <citation type="submission" date="2012-10" db="EMBL/GenBank/DDBJ databases">
        <authorList>
            <person name="Harkins D.M."/>
            <person name="Durkin A.S."/>
            <person name="Brinkac L.M."/>
            <person name="Haft D.H."/>
            <person name="Selengut J.D."/>
            <person name="Sanka R."/>
            <person name="DePew J."/>
            <person name="Purushe J."/>
            <person name="Chanthongthip A."/>
            <person name="Lattana O."/>
            <person name="Phetsouvanh R."/>
            <person name="Newton P.N."/>
            <person name="Vinetz J.M."/>
            <person name="Sutton G.G."/>
            <person name="Nierman W.C."/>
            <person name="Fouts D.E."/>
        </authorList>
    </citation>
    <scope>NUCLEOTIDE SEQUENCE [LARGE SCALE GENOMIC DNA]</scope>
    <source>
        <strain evidence="1 2">UI 12758</strain>
    </source>
</reference>
<dbReference type="AlphaFoldDB" id="A0A0E2DCJ5"/>
<proteinExistence type="predicted"/>
<comment type="caution">
    <text evidence="1">The sequence shown here is derived from an EMBL/GenBank/DDBJ whole genome shotgun (WGS) entry which is preliminary data.</text>
</comment>
<evidence type="ECO:0000313" key="2">
    <source>
        <dbReference type="Proteomes" id="UP000001340"/>
    </source>
</evidence>
<protein>
    <submittedName>
        <fullName evidence="1">Uncharacterized protein</fullName>
    </submittedName>
</protein>